<dbReference type="PROSITE" id="PS50001">
    <property type="entry name" value="SH2"/>
    <property type="match status" value="1"/>
</dbReference>
<feature type="region of interest" description="Disordered" evidence="3">
    <location>
        <begin position="193"/>
        <end position="223"/>
    </location>
</feature>
<evidence type="ECO:0000256" key="1">
    <source>
        <dbReference type="ARBA" id="ARBA00022999"/>
    </source>
</evidence>
<dbReference type="PRINTS" id="PR00401">
    <property type="entry name" value="SH2DOMAIN"/>
</dbReference>
<keyword evidence="7" id="KW-1185">Reference proteome</keyword>
<dbReference type="Gene3D" id="3.30.505.10">
    <property type="entry name" value="SH2 domain"/>
    <property type="match status" value="1"/>
</dbReference>
<protein>
    <recommendedName>
        <fullName evidence="8">SHC-transforming protein 2</fullName>
    </recommendedName>
</protein>
<organism evidence="6 7">
    <name type="scientific">Coilia grayii</name>
    <name type="common">Gray's grenadier anchovy</name>
    <dbReference type="NCBI Taxonomy" id="363190"/>
    <lineage>
        <taxon>Eukaryota</taxon>
        <taxon>Metazoa</taxon>
        <taxon>Chordata</taxon>
        <taxon>Craniata</taxon>
        <taxon>Vertebrata</taxon>
        <taxon>Euteleostomi</taxon>
        <taxon>Actinopterygii</taxon>
        <taxon>Neopterygii</taxon>
        <taxon>Teleostei</taxon>
        <taxon>Clupei</taxon>
        <taxon>Clupeiformes</taxon>
        <taxon>Clupeoidei</taxon>
        <taxon>Engraulidae</taxon>
        <taxon>Coilinae</taxon>
        <taxon>Coilia</taxon>
    </lineage>
</organism>
<sequence length="726" mass="77476">MLHKPKYGRFRNDSVTSSDDLVQSLAMSGKVAATPLAPSHGPSGLPPPPPPALPALDRADRASAASAPPSSSSAQVPTLADSPCLDGEPDGATTFCMLIPRMPQWKFSNALLSRSPSSSSSSSGGSKDSGRGASARDGASDSGSSGRGGGVGVGGPGMSGPVASLAAVLNSCDPVCVSPCSLQALGRHRASAVSASPGSRGASASVGAEASGSPGGSRSGMSRRARLEGMWLGREDLSQKGSFIHKPSQGWLHPDKKITSTGATYIVRYMGCMEVQKSMRSLDFNTRTQVTREAINRLCEAVPGGKGAWKRKTANKALQCIMGKSNLRFAGMSIAVNISIEGLSLIIPTTRQVIAHHPMQSISFASGGDTDTPDYVAYVAKDPVNQRACHILECCDGLAQNVISTIGQAFELQFKQYLHSPPKAIHTTERVIRTEESAWGDDDEPSEHDYYNSIPGKEPPLGGVVDSRLRHTPSHGPSHAQSRTSQMGSPGRRDTAASSCSSLPASQLCSELHWDTDTNGSALTSDGYLRADGHPPGSRDYEEHLYVNTQNLDSLDNAANGGRGPENAAIGRGGRGPDSPKKDIFDMRPFEDALRLHEAAGVCVLEDRWPSPPRRRAPVAPTEEQLRREAWYHGRMSRRDAERLLVRDGDFLVRDSATNPGQYVLTGMHCGLPKHLLLVDPEGVVRTKDMLFDSISHLINYHLRNQLPIVAAESELHLQQVVCRKQ</sequence>
<feature type="compositionally biased region" description="Low complexity" evidence="3">
    <location>
        <begin position="193"/>
        <end position="212"/>
    </location>
</feature>
<dbReference type="Pfam" id="PF00017">
    <property type="entry name" value="SH2"/>
    <property type="match status" value="1"/>
</dbReference>
<dbReference type="PANTHER" id="PTHR10337:SF5">
    <property type="entry name" value="SHC-TRANSFORMING PROTEIN 2"/>
    <property type="match status" value="1"/>
</dbReference>
<dbReference type="SMART" id="SM00252">
    <property type="entry name" value="SH2"/>
    <property type="match status" value="1"/>
</dbReference>
<feature type="compositionally biased region" description="Low complexity" evidence="3">
    <location>
        <begin position="62"/>
        <end position="74"/>
    </location>
</feature>
<dbReference type="EMBL" id="JBHFQA010000012">
    <property type="protein sequence ID" value="KAL2090295.1"/>
    <property type="molecule type" value="Genomic_DNA"/>
</dbReference>
<dbReference type="InterPro" id="IPR051235">
    <property type="entry name" value="CEP152/SHC-Transforming"/>
</dbReference>
<reference evidence="6 7" key="1">
    <citation type="submission" date="2024-09" db="EMBL/GenBank/DDBJ databases">
        <title>A chromosome-level genome assembly of Gray's grenadier anchovy, Coilia grayii.</title>
        <authorList>
            <person name="Fu Z."/>
        </authorList>
    </citation>
    <scope>NUCLEOTIDE SEQUENCE [LARGE SCALE GENOMIC DNA]</scope>
    <source>
        <strain evidence="6">G4</strain>
        <tissue evidence="6">Muscle</tissue>
    </source>
</reference>
<dbReference type="Pfam" id="PF00640">
    <property type="entry name" value="PID"/>
    <property type="match status" value="1"/>
</dbReference>
<dbReference type="InterPro" id="IPR035676">
    <property type="entry name" value="SHC_SH2"/>
</dbReference>
<name>A0ABD1JTR9_9TELE</name>
<feature type="domain" description="SH2" evidence="5">
    <location>
        <begin position="631"/>
        <end position="722"/>
    </location>
</feature>
<dbReference type="Gene3D" id="2.30.29.30">
    <property type="entry name" value="Pleckstrin-homology domain (PH domain)/Phosphotyrosine-binding domain (PTB)"/>
    <property type="match status" value="1"/>
</dbReference>
<comment type="caution">
    <text evidence="6">The sequence shown here is derived from an EMBL/GenBank/DDBJ whole genome shotgun (WGS) entry which is preliminary data.</text>
</comment>
<feature type="region of interest" description="Disordered" evidence="3">
    <location>
        <begin position="112"/>
        <end position="155"/>
    </location>
</feature>
<dbReference type="InterPro" id="IPR011993">
    <property type="entry name" value="PH-like_dom_sf"/>
</dbReference>
<feature type="region of interest" description="Disordered" evidence="3">
    <location>
        <begin position="435"/>
        <end position="499"/>
    </location>
</feature>
<keyword evidence="1 2" id="KW-0727">SH2 domain</keyword>
<dbReference type="PRINTS" id="PR00629">
    <property type="entry name" value="SHCPIDOMAIN"/>
</dbReference>
<dbReference type="SMART" id="SM00462">
    <property type="entry name" value="PTB"/>
    <property type="match status" value="1"/>
</dbReference>
<gene>
    <name evidence="6" type="ORF">ACEWY4_014983</name>
</gene>
<dbReference type="InterPro" id="IPR036860">
    <property type="entry name" value="SH2_dom_sf"/>
</dbReference>
<evidence type="ECO:0000256" key="3">
    <source>
        <dbReference type="SAM" id="MobiDB-lite"/>
    </source>
</evidence>
<feature type="region of interest" description="Disordered" evidence="3">
    <location>
        <begin position="554"/>
        <end position="583"/>
    </location>
</feature>
<evidence type="ECO:0000313" key="7">
    <source>
        <dbReference type="Proteomes" id="UP001591681"/>
    </source>
</evidence>
<accession>A0ABD1JTR9</accession>
<evidence type="ECO:0000259" key="5">
    <source>
        <dbReference type="PROSITE" id="PS50001"/>
    </source>
</evidence>
<dbReference type="PANTHER" id="PTHR10337">
    <property type="entry name" value="SHC TRANSFORMING PROTEIN"/>
    <property type="match status" value="1"/>
</dbReference>
<evidence type="ECO:0000256" key="2">
    <source>
        <dbReference type="PROSITE-ProRule" id="PRU00191"/>
    </source>
</evidence>
<feature type="compositionally biased region" description="Gly residues" evidence="3">
    <location>
        <begin position="145"/>
        <end position="155"/>
    </location>
</feature>
<dbReference type="PROSITE" id="PS01179">
    <property type="entry name" value="PID"/>
    <property type="match status" value="1"/>
</dbReference>
<feature type="compositionally biased region" description="Pro residues" evidence="3">
    <location>
        <begin position="44"/>
        <end position="53"/>
    </location>
</feature>
<dbReference type="InterPro" id="IPR006020">
    <property type="entry name" value="PTB/PI_dom"/>
</dbReference>
<dbReference type="FunFam" id="2.30.29.30:FF:000036">
    <property type="entry name" value="SHC-transforming protein 1 isoform 3"/>
    <property type="match status" value="1"/>
</dbReference>
<dbReference type="FunFam" id="3.30.505.10:FF:000005">
    <property type="entry name" value="SHC-transforming protein 1 isoform 3"/>
    <property type="match status" value="1"/>
</dbReference>
<feature type="compositionally biased region" description="Low complexity" evidence="3">
    <location>
        <begin position="113"/>
        <end position="144"/>
    </location>
</feature>
<evidence type="ECO:0000313" key="6">
    <source>
        <dbReference type="EMBL" id="KAL2090295.1"/>
    </source>
</evidence>
<dbReference type="CDD" id="cd01209">
    <property type="entry name" value="PTB_Shc"/>
    <property type="match status" value="1"/>
</dbReference>
<dbReference type="CDD" id="cd09925">
    <property type="entry name" value="SH2_SHC"/>
    <property type="match status" value="1"/>
</dbReference>
<dbReference type="AlphaFoldDB" id="A0ABD1JTR9"/>
<dbReference type="InterPro" id="IPR006019">
    <property type="entry name" value="PID_Shc-like"/>
</dbReference>
<evidence type="ECO:0008006" key="8">
    <source>
        <dbReference type="Google" id="ProtNLM"/>
    </source>
</evidence>
<feature type="compositionally biased region" description="Polar residues" evidence="3">
    <location>
        <begin position="479"/>
        <end position="488"/>
    </location>
</feature>
<dbReference type="SUPFAM" id="SSF55550">
    <property type="entry name" value="SH2 domain"/>
    <property type="match status" value="1"/>
</dbReference>
<evidence type="ECO:0000259" key="4">
    <source>
        <dbReference type="PROSITE" id="PS01179"/>
    </source>
</evidence>
<dbReference type="InterPro" id="IPR000980">
    <property type="entry name" value="SH2"/>
</dbReference>
<feature type="domain" description="PID" evidence="4">
    <location>
        <begin position="262"/>
        <end position="441"/>
    </location>
</feature>
<proteinExistence type="predicted"/>
<dbReference type="SUPFAM" id="SSF50729">
    <property type="entry name" value="PH domain-like"/>
    <property type="match status" value="1"/>
</dbReference>
<dbReference type="Proteomes" id="UP001591681">
    <property type="component" value="Unassembled WGS sequence"/>
</dbReference>
<feature type="region of interest" description="Disordered" evidence="3">
    <location>
        <begin position="1"/>
        <end position="85"/>
    </location>
</feature>